<evidence type="ECO:0000313" key="3">
    <source>
        <dbReference type="Proteomes" id="UP000636800"/>
    </source>
</evidence>
<name>A0A835UUB4_VANPL</name>
<sequence>MEPIPVREELLGPSSTQTSLASHTFDYPSLPRLLLSALGLDYESKRGYIGLDYYGRTVTVKDPSLWR</sequence>
<keyword evidence="3" id="KW-1185">Reference proteome</keyword>
<gene>
    <name evidence="2" type="ORF">HPP92_016562</name>
    <name evidence="1" type="ORF">HPP92_017145</name>
</gene>
<dbReference type="Proteomes" id="UP000639772">
    <property type="component" value="Unassembled WGS sequence"/>
</dbReference>
<comment type="caution">
    <text evidence="2">The sequence shown here is derived from an EMBL/GenBank/DDBJ whole genome shotgun (WGS) entry which is preliminary data.</text>
</comment>
<proteinExistence type="predicted"/>
<dbReference type="EMBL" id="JADCNM010000008">
    <property type="protein sequence ID" value="KAG0472016.1"/>
    <property type="molecule type" value="Genomic_DNA"/>
</dbReference>
<dbReference type="AlphaFoldDB" id="A0A835UUB4"/>
<reference evidence="3 4" key="1">
    <citation type="journal article" date="2020" name="Nat. Food">
        <title>A phased Vanilla planifolia genome enables genetic improvement of flavour and production.</title>
        <authorList>
            <person name="Hasing T."/>
            <person name="Tang H."/>
            <person name="Brym M."/>
            <person name="Khazi F."/>
            <person name="Huang T."/>
            <person name="Chambers A.H."/>
        </authorList>
    </citation>
    <scope>NUCLEOTIDE SEQUENCE [LARGE SCALE GENOMIC DNA]</scope>
    <source>
        <tissue evidence="2">Leaf</tissue>
    </source>
</reference>
<evidence type="ECO:0000313" key="1">
    <source>
        <dbReference type="EMBL" id="KAG0470445.1"/>
    </source>
</evidence>
<organism evidence="2 4">
    <name type="scientific">Vanilla planifolia</name>
    <name type="common">Vanilla</name>
    <dbReference type="NCBI Taxonomy" id="51239"/>
    <lineage>
        <taxon>Eukaryota</taxon>
        <taxon>Viridiplantae</taxon>
        <taxon>Streptophyta</taxon>
        <taxon>Embryophyta</taxon>
        <taxon>Tracheophyta</taxon>
        <taxon>Spermatophyta</taxon>
        <taxon>Magnoliopsida</taxon>
        <taxon>Liliopsida</taxon>
        <taxon>Asparagales</taxon>
        <taxon>Orchidaceae</taxon>
        <taxon>Vanilloideae</taxon>
        <taxon>Vanilleae</taxon>
        <taxon>Vanilla</taxon>
    </lineage>
</organism>
<protein>
    <submittedName>
        <fullName evidence="2">Uncharacterized protein</fullName>
    </submittedName>
</protein>
<dbReference type="Proteomes" id="UP000636800">
    <property type="component" value="Unassembled WGS sequence"/>
</dbReference>
<accession>A0A835UUB4</accession>
<evidence type="ECO:0000313" key="2">
    <source>
        <dbReference type="EMBL" id="KAG0472016.1"/>
    </source>
</evidence>
<dbReference type="EMBL" id="JADCNL010000008">
    <property type="protein sequence ID" value="KAG0470445.1"/>
    <property type="molecule type" value="Genomic_DNA"/>
</dbReference>
<evidence type="ECO:0000313" key="4">
    <source>
        <dbReference type="Proteomes" id="UP000639772"/>
    </source>
</evidence>